<keyword evidence="2" id="KW-0808">Transferase</keyword>
<evidence type="ECO:0000259" key="1">
    <source>
        <dbReference type="Pfam" id="PF00535"/>
    </source>
</evidence>
<gene>
    <name evidence="2" type="ORF">KHY36_02650</name>
</gene>
<dbReference type="InterPro" id="IPR029044">
    <property type="entry name" value="Nucleotide-diphossugar_trans"/>
</dbReference>
<organism evidence="2 3">
    <name type="scientific">Subdoligranulum variabile</name>
    <dbReference type="NCBI Taxonomy" id="214851"/>
    <lineage>
        <taxon>Bacteria</taxon>
        <taxon>Bacillati</taxon>
        <taxon>Bacillota</taxon>
        <taxon>Clostridia</taxon>
        <taxon>Eubacteriales</taxon>
        <taxon>Oscillospiraceae</taxon>
        <taxon>Subdoligranulum</taxon>
    </lineage>
</organism>
<dbReference type="AlphaFoldDB" id="A0A943DD41"/>
<dbReference type="CDD" id="cd00761">
    <property type="entry name" value="Glyco_tranf_GTA_type"/>
    <property type="match status" value="1"/>
</dbReference>
<dbReference type="GO" id="GO:0016757">
    <property type="term" value="F:glycosyltransferase activity"/>
    <property type="evidence" value="ECO:0007669"/>
    <property type="project" value="UniProtKB-KW"/>
</dbReference>
<dbReference type="EC" id="2.4.-.-" evidence="2"/>
<comment type="caution">
    <text evidence="2">The sequence shown here is derived from an EMBL/GenBank/DDBJ whole genome shotgun (WGS) entry which is preliminary data.</text>
</comment>
<reference evidence="2" key="1">
    <citation type="submission" date="2021-02" db="EMBL/GenBank/DDBJ databases">
        <title>Infant gut strain persistence is associated with maternal origin, phylogeny, and functional potential including surface adhesion and iron acquisition.</title>
        <authorList>
            <person name="Lou Y.C."/>
        </authorList>
    </citation>
    <scope>NUCLEOTIDE SEQUENCE</scope>
    <source>
        <strain evidence="2">L3_101_000M1_dasL3_101_000M1_concoct_87</strain>
    </source>
</reference>
<protein>
    <submittedName>
        <fullName evidence="2">Glycosyltransferase</fullName>
        <ecNumber evidence="2">2.4.-.-</ecNumber>
    </submittedName>
</protein>
<dbReference type="SUPFAM" id="SSF53448">
    <property type="entry name" value="Nucleotide-diphospho-sugar transferases"/>
    <property type="match status" value="1"/>
</dbReference>
<dbReference type="Pfam" id="PF00535">
    <property type="entry name" value="Glycos_transf_2"/>
    <property type="match status" value="1"/>
</dbReference>
<dbReference type="Proteomes" id="UP000759273">
    <property type="component" value="Unassembled WGS sequence"/>
</dbReference>
<dbReference type="EMBL" id="JAGZGG010000004">
    <property type="protein sequence ID" value="MBS5331411.1"/>
    <property type="molecule type" value="Genomic_DNA"/>
</dbReference>
<keyword evidence="2" id="KW-0328">Glycosyltransferase</keyword>
<evidence type="ECO:0000313" key="3">
    <source>
        <dbReference type="Proteomes" id="UP000759273"/>
    </source>
</evidence>
<feature type="domain" description="Glycosyltransferase 2-like" evidence="1">
    <location>
        <begin position="7"/>
        <end position="175"/>
    </location>
</feature>
<accession>A0A943DD41</accession>
<dbReference type="InterPro" id="IPR001173">
    <property type="entry name" value="Glyco_trans_2-like"/>
</dbReference>
<sequence>MPQLTIVILQYRPDAAALRRTLASLAMQDTRDFAVVLGDDGSQQDYFAESRAYLAAHGITDVQTAKLIPNGGTVKNAQNALRTAATRWVLMLSPGDFLYDSETVSWWLDRLQADGPRVAFGKQAYFIPGPAPQPTPGETPFDRTPYDPAHYDAKTIRRNLLLYDDGICGTGVVYERKLFLSALDKMAGHVRLGEDFSLRLFAVQGVRITRYDRLTVWYEYGGGVSTDAAARERMLGDWRAMLEVLRAAYPHDRTVRLAYAYYFNDRRKSRLVRGLVGRLIVPQNCAFKKAQREWQPPTNGDAAKLRAVYEFAEKETAAE</sequence>
<proteinExistence type="predicted"/>
<name>A0A943DD41_9FIRM</name>
<dbReference type="Gene3D" id="3.90.550.10">
    <property type="entry name" value="Spore Coat Polysaccharide Biosynthesis Protein SpsA, Chain A"/>
    <property type="match status" value="1"/>
</dbReference>
<evidence type="ECO:0000313" key="2">
    <source>
        <dbReference type="EMBL" id="MBS5331411.1"/>
    </source>
</evidence>